<evidence type="ECO:0000313" key="4">
    <source>
        <dbReference type="Proteomes" id="UP000694888"/>
    </source>
</evidence>
<dbReference type="Gene3D" id="1.10.238.10">
    <property type="entry name" value="EF-hand"/>
    <property type="match status" value="1"/>
</dbReference>
<feature type="domain" description="EF-hand" evidence="3">
    <location>
        <begin position="39"/>
        <end position="74"/>
    </location>
</feature>
<dbReference type="PROSITE" id="PS00018">
    <property type="entry name" value="EF_HAND_1"/>
    <property type="match status" value="1"/>
</dbReference>
<evidence type="ECO:0000256" key="1">
    <source>
        <dbReference type="ARBA" id="ARBA00022837"/>
    </source>
</evidence>
<dbReference type="CDD" id="cd00051">
    <property type="entry name" value="EFh"/>
    <property type="match status" value="1"/>
</dbReference>
<reference evidence="5" key="1">
    <citation type="submission" date="2025-08" db="UniProtKB">
        <authorList>
            <consortium name="RefSeq"/>
        </authorList>
    </citation>
    <scope>IDENTIFICATION</scope>
</reference>
<accession>A0ABM1VP31</accession>
<dbReference type="SMART" id="SM00054">
    <property type="entry name" value="EFh"/>
    <property type="match status" value="2"/>
</dbReference>
<dbReference type="InterPro" id="IPR018247">
    <property type="entry name" value="EF_Hand_1_Ca_BS"/>
</dbReference>
<name>A0ABM1VP31_APLCA</name>
<gene>
    <name evidence="5" type="primary">LOC118477248</name>
</gene>
<proteinExistence type="predicted"/>
<keyword evidence="2" id="KW-0175">Coiled coil</keyword>
<dbReference type="Pfam" id="PF13499">
    <property type="entry name" value="EF-hand_7"/>
    <property type="match status" value="1"/>
</dbReference>
<keyword evidence="4" id="KW-1185">Reference proteome</keyword>
<evidence type="ECO:0000313" key="5">
    <source>
        <dbReference type="RefSeq" id="XP_035824173.1"/>
    </source>
</evidence>
<dbReference type="GeneID" id="118477248"/>
<evidence type="ECO:0000256" key="2">
    <source>
        <dbReference type="SAM" id="Coils"/>
    </source>
</evidence>
<dbReference type="PROSITE" id="PS50222">
    <property type="entry name" value="EF_HAND_2"/>
    <property type="match status" value="2"/>
</dbReference>
<sequence length="260" mass="30331">MQGTESEQQQQLGQLFKACDLDGSGYIDQDELASICSGLSVDELSDVFKQLDKDGDGRISIDEFAKGYRDIALANDSRKRERIRQRLRSEKSEEDKAGAEDEEYVGGLDEGLRALSCQEQVCELYQNLHSVDKPELVTQFENILLNVLKDVRQYQLENERLEKTYRKEKDEHDKHLRRLEEEMDQQVQSVEERVRRQEKERLESEKIELRNQLDSEIIMLQHNLKKLQQTTFKLCKAANLIVERKSDYLRQMGVVGDVMT</sequence>
<dbReference type="InterPro" id="IPR002048">
    <property type="entry name" value="EF_hand_dom"/>
</dbReference>
<dbReference type="RefSeq" id="XP_035824173.1">
    <property type="nucleotide sequence ID" value="XM_035968280.1"/>
</dbReference>
<feature type="domain" description="EF-hand" evidence="3">
    <location>
        <begin position="7"/>
        <end position="37"/>
    </location>
</feature>
<dbReference type="SUPFAM" id="SSF47473">
    <property type="entry name" value="EF-hand"/>
    <property type="match status" value="1"/>
</dbReference>
<protein>
    <submittedName>
        <fullName evidence="5">Ras and EF-hand domain-containing protein homolog</fullName>
    </submittedName>
</protein>
<feature type="coiled-coil region" evidence="2">
    <location>
        <begin position="144"/>
        <end position="230"/>
    </location>
</feature>
<dbReference type="Proteomes" id="UP000694888">
    <property type="component" value="Unplaced"/>
</dbReference>
<dbReference type="InterPro" id="IPR011992">
    <property type="entry name" value="EF-hand-dom_pair"/>
</dbReference>
<organism evidence="4 5">
    <name type="scientific">Aplysia californica</name>
    <name type="common">California sea hare</name>
    <dbReference type="NCBI Taxonomy" id="6500"/>
    <lineage>
        <taxon>Eukaryota</taxon>
        <taxon>Metazoa</taxon>
        <taxon>Spiralia</taxon>
        <taxon>Lophotrochozoa</taxon>
        <taxon>Mollusca</taxon>
        <taxon>Gastropoda</taxon>
        <taxon>Heterobranchia</taxon>
        <taxon>Euthyneura</taxon>
        <taxon>Tectipleura</taxon>
        <taxon>Aplysiida</taxon>
        <taxon>Aplysioidea</taxon>
        <taxon>Aplysiidae</taxon>
        <taxon>Aplysia</taxon>
    </lineage>
</organism>
<keyword evidence="1" id="KW-0106">Calcium</keyword>
<evidence type="ECO:0000259" key="3">
    <source>
        <dbReference type="PROSITE" id="PS50222"/>
    </source>
</evidence>